<dbReference type="InParanoid" id="A0A2T3AYM9"/>
<feature type="compositionally biased region" description="Polar residues" evidence="2">
    <location>
        <begin position="67"/>
        <end position="81"/>
    </location>
</feature>
<reference evidence="3 4" key="1">
    <citation type="journal article" date="2018" name="New Phytol.">
        <title>Comparative genomics and transcriptomics depict ericoid mycorrhizal fungi as versatile saprotrophs and plant mutualists.</title>
        <authorList>
            <person name="Martino E."/>
            <person name="Morin E."/>
            <person name="Grelet G.A."/>
            <person name="Kuo A."/>
            <person name="Kohler A."/>
            <person name="Daghino S."/>
            <person name="Barry K.W."/>
            <person name="Cichocki N."/>
            <person name="Clum A."/>
            <person name="Dockter R.B."/>
            <person name="Hainaut M."/>
            <person name="Kuo R.C."/>
            <person name="LaButti K."/>
            <person name="Lindahl B.D."/>
            <person name="Lindquist E.A."/>
            <person name="Lipzen A."/>
            <person name="Khouja H.R."/>
            <person name="Magnuson J."/>
            <person name="Murat C."/>
            <person name="Ohm R.A."/>
            <person name="Singer S.W."/>
            <person name="Spatafora J.W."/>
            <person name="Wang M."/>
            <person name="Veneault-Fourrey C."/>
            <person name="Henrissat B."/>
            <person name="Grigoriev I.V."/>
            <person name="Martin F.M."/>
            <person name="Perotto S."/>
        </authorList>
    </citation>
    <scope>NUCLEOTIDE SEQUENCE [LARGE SCALE GENOMIC DNA]</scope>
    <source>
        <strain evidence="3 4">ATCC 22711</strain>
    </source>
</reference>
<evidence type="ECO:0000313" key="4">
    <source>
        <dbReference type="Proteomes" id="UP000241818"/>
    </source>
</evidence>
<dbReference type="Proteomes" id="UP000241818">
    <property type="component" value="Unassembled WGS sequence"/>
</dbReference>
<feature type="region of interest" description="Disordered" evidence="2">
    <location>
        <begin position="622"/>
        <end position="653"/>
    </location>
</feature>
<dbReference type="PANTHER" id="PTHR38701:SF1">
    <property type="entry name" value="UP-REGULATED DURING SEPTATION PROTEIN 1 DOMAIN-CONTAINING PROTEIN"/>
    <property type="match status" value="1"/>
</dbReference>
<dbReference type="GeneID" id="36573932"/>
<dbReference type="RefSeq" id="XP_024719768.1">
    <property type="nucleotide sequence ID" value="XM_024865851.1"/>
</dbReference>
<name>A0A2T3AYM9_AMORE</name>
<sequence>MPPHDKQNGSRPLMPTLSAAAKIASGTSLTPRVAGSVPAGGSTPSARRTTRTEHDAQAGSSREDLSTPVSAFLCNNITPRSGSRKIRVDSANSTPSGTPTGTSATVASELFRVTHDPSAHGPGLGSGGNDRDMAIKRQTVTFSTSVSEAGHLKSPGLPGSADSKFFFASDAKSVQNSKPPPQAKSSPTFFYANGESIPPPQRSGSSAPASTVGEERSQPRFFHANGAPDLQASPQLTQPRLGSTISTSSRMAPKRLSGSGTALPPRPASPSKFNQSTSSTSSQRGALSMPSPMLSRPQSGGRGHSTNSITAPRKKSFDGSSTAGSHTRSTSISSVDSKTTSRGVSSDSFEEQPPTTPLNIVTTPGRPSSPNEIPEEVEPAAEDIPSGLQSPIKAGGSIEQMNELAAKARRERKVLDLEITNSSLAAINRTLEREMRKQTAELRRYRRLSRSGRLSLATTTSVRTSTASLKSIDDIRNTPLSDMSEEELEDESEPELSEEDSLDDGTLSPDALAASDLLHRKKDEKRLELDLSKHQQLLIDSQKLNESLKRCLGWTEELINEGKKALEYNVKASDIELGGRVLISDDVEDGLPVHTTLNPIDIDTKMLQEAMSLAADETNVWRGERKDDRDSGIVLDGSQREPFSLEPPPKSRP</sequence>
<feature type="compositionally biased region" description="Basic and acidic residues" evidence="2">
    <location>
        <begin position="622"/>
        <end position="631"/>
    </location>
</feature>
<dbReference type="PANTHER" id="PTHR38701">
    <property type="entry name" value="CHROMOSOME 8, WHOLE GENOME SHOTGUN SEQUENCE"/>
    <property type="match status" value="1"/>
</dbReference>
<proteinExistence type="predicted"/>
<dbReference type="EMBL" id="KZ679013">
    <property type="protein sequence ID" value="PSS15169.1"/>
    <property type="molecule type" value="Genomic_DNA"/>
</dbReference>
<keyword evidence="4" id="KW-1185">Reference proteome</keyword>
<feature type="compositionally biased region" description="Basic and acidic residues" evidence="2">
    <location>
        <begin position="50"/>
        <end position="65"/>
    </location>
</feature>
<feature type="compositionally biased region" description="Polar residues" evidence="2">
    <location>
        <begin position="138"/>
        <end position="147"/>
    </location>
</feature>
<feature type="region of interest" description="Disordered" evidence="2">
    <location>
        <begin position="473"/>
        <end position="509"/>
    </location>
</feature>
<feature type="compositionally biased region" description="Polar residues" evidence="2">
    <location>
        <begin position="172"/>
        <end position="188"/>
    </location>
</feature>
<feature type="compositionally biased region" description="Acidic residues" evidence="2">
    <location>
        <begin position="483"/>
        <end position="503"/>
    </location>
</feature>
<gene>
    <name evidence="3" type="ORF">M430DRAFT_29166</name>
</gene>
<feature type="compositionally biased region" description="Low complexity" evidence="2">
    <location>
        <begin position="90"/>
        <end position="108"/>
    </location>
</feature>
<dbReference type="STRING" id="857342.A0A2T3AYM9"/>
<feature type="compositionally biased region" description="Polar residues" evidence="2">
    <location>
        <begin position="318"/>
        <end position="347"/>
    </location>
</feature>
<protein>
    <submittedName>
        <fullName evidence="3">Uncharacterized protein</fullName>
    </submittedName>
</protein>
<feature type="region of interest" description="Disordered" evidence="2">
    <location>
        <begin position="23"/>
        <end position="394"/>
    </location>
</feature>
<dbReference type="AlphaFoldDB" id="A0A2T3AYM9"/>
<feature type="compositionally biased region" description="Polar residues" evidence="2">
    <location>
        <begin position="357"/>
        <end position="371"/>
    </location>
</feature>
<feature type="coiled-coil region" evidence="1">
    <location>
        <begin position="398"/>
        <end position="448"/>
    </location>
</feature>
<feature type="compositionally biased region" description="Polar residues" evidence="2">
    <location>
        <begin position="232"/>
        <end position="250"/>
    </location>
</feature>
<accession>A0A2T3AYM9</accession>
<evidence type="ECO:0000256" key="2">
    <source>
        <dbReference type="SAM" id="MobiDB-lite"/>
    </source>
</evidence>
<keyword evidence="1" id="KW-0175">Coiled coil</keyword>
<evidence type="ECO:0000256" key="1">
    <source>
        <dbReference type="SAM" id="Coils"/>
    </source>
</evidence>
<organism evidence="3 4">
    <name type="scientific">Amorphotheca resinae ATCC 22711</name>
    <dbReference type="NCBI Taxonomy" id="857342"/>
    <lineage>
        <taxon>Eukaryota</taxon>
        <taxon>Fungi</taxon>
        <taxon>Dikarya</taxon>
        <taxon>Ascomycota</taxon>
        <taxon>Pezizomycotina</taxon>
        <taxon>Leotiomycetes</taxon>
        <taxon>Helotiales</taxon>
        <taxon>Amorphothecaceae</taxon>
        <taxon>Amorphotheca</taxon>
    </lineage>
</organism>
<dbReference type="OrthoDB" id="2555519at2759"/>
<evidence type="ECO:0000313" key="3">
    <source>
        <dbReference type="EMBL" id="PSS15169.1"/>
    </source>
</evidence>